<gene>
    <name evidence="3" type="ORF">AHMF7616_01744</name>
</gene>
<feature type="coiled-coil region" evidence="1">
    <location>
        <begin position="734"/>
        <end position="795"/>
    </location>
</feature>
<evidence type="ECO:0000313" key="4">
    <source>
        <dbReference type="Proteomes" id="UP000253919"/>
    </source>
</evidence>
<evidence type="ECO:0000256" key="1">
    <source>
        <dbReference type="SAM" id="Coils"/>
    </source>
</evidence>
<feature type="coiled-coil region" evidence="1">
    <location>
        <begin position="317"/>
        <end position="358"/>
    </location>
</feature>
<feature type="compositionally biased region" description="Basic and acidic residues" evidence="2">
    <location>
        <begin position="19"/>
        <end position="34"/>
    </location>
</feature>
<accession>A0A369QDZ2</accession>
<keyword evidence="4" id="KW-1185">Reference proteome</keyword>
<proteinExistence type="predicted"/>
<evidence type="ECO:0000313" key="3">
    <source>
        <dbReference type="EMBL" id="RDC63143.1"/>
    </source>
</evidence>
<feature type="compositionally biased region" description="Polar residues" evidence="2">
    <location>
        <begin position="42"/>
        <end position="52"/>
    </location>
</feature>
<feature type="compositionally biased region" description="Polar residues" evidence="2">
    <location>
        <begin position="9"/>
        <end position="18"/>
    </location>
</feature>
<dbReference type="InterPro" id="IPR007139">
    <property type="entry name" value="DUF349"/>
</dbReference>
<reference evidence="3 4" key="1">
    <citation type="submission" date="2018-04" db="EMBL/GenBank/DDBJ databases">
        <title>Adhaeribacter sp. HMF7616 genome sequencing and assembly.</title>
        <authorList>
            <person name="Kang H."/>
            <person name="Kang J."/>
            <person name="Cha I."/>
            <person name="Kim H."/>
            <person name="Joh K."/>
        </authorList>
    </citation>
    <scope>NUCLEOTIDE SEQUENCE [LARGE SCALE GENOMIC DNA]</scope>
    <source>
        <strain evidence="3 4">HMF7616</strain>
    </source>
</reference>
<evidence type="ECO:0000256" key="2">
    <source>
        <dbReference type="SAM" id="MobiDB-lite"/>
    </source>
</evidence>
<dbReference type="AlphaFoldDB" id="A0A369QDZ2"/>
<dbReference type="Pfam" id="PF03993">
    <property type="entry name" value="DUF349"/>
    <property type="match status" value="5"/>
</dbReference>
<feature type="compositionally biased region" description="Polar residues" evidence="2">
    <location>
        <begin position="162"/>
        <end position="177"/>
    </location>
</feature>
<dbReference type="Proteomes" id="UP000253919">
    <property type="component" value="Unassembled WGS sequence"/>
</dbReference>
<comment type="caution">
    <text evidence="3">The sequence shown here is derived from an EMBL/GenBank/DDBJ whole genome shotgun (WGS) entry which is preliminary data.</text>
</comment>
<feature type="region of interest" description="Disordered" evidence="2">
    <location>
        <begin position="1"/>
        <end position="218"/>
    </location>
</feature>
<dbReference type="EMBL" id="QASA01000001">
    <property type="protein sequence ID" value="RDC63143.1"/>
    <property type="molecule type" value="Genomic_DNA"/>
</dbReference>
<organism evidence="3 4">
    <name type="scientific">Adhaeribacter pallidiroseus</name>
    <dbReference type="NCBI Taxonomy" id="2072847"/>
    <lineage>
        <taxon>Bacteria</taxon>
        <taxon>Pseudomonadati</taxon>
        <taxon>Bacteroidota</taxon>
        <taxon>Cytophagia</taxon>
        <taxon>Cytophagales</taxon>
        <taxon>Hymenobacteraceae</taxon>
        <taxon>Adhaeribacter</taxon>
    </lineage>
</organism>
<keyword evidence="1" id="KW-0175">Coiled coil</keyword>
<feature type="compositionally biased region" description="Low complexity" evidence="2">
    <location>
        <begin position="67"/>
        <end position="85"/>
    </location>
</feature>
<dbReference type="RefSeq" id="WP_115372490.1">
    <property type="nucleotide sequence ID" value="NZ_QASA01000001.1"/>
</dbReference>
<protein>
    <recommendedName>
        <fullName evidence="5">DUF349 domain-containing protein</fullName>
    </recommendedName>
</protein>
<sequence length="801" mass="92127">MLDNEKNSPSDNENSANTRSDENQLQKVLEKRLAEINARNAEGTQAMGSNPNPGLADALVVPQDELSAGSTASTTDSSSENTAETLVPATPQVPASETPVPAELPQGTVTTDLPPIESSVVNQADEVSGFEGDLTSNQDIAPDEPMSETISDATEPDYAAGTPTTPAQPDTINNPEGNSPAAPEMSTAGIIPDQTEPVNKPAIPANPEAATSEPTTLEQHDDAAADDYIPEIDYSTLAAPELKKQILKAYKTSDPRKNARQIFELYRQYELRLAAEKHDALEAFIAGGGDSEDFEFHNSPENIEIEKGFQQFRDNRTRELKKEEEQKEKNLKRKNELLEQLRALVEAAETKNSADKLKAIQSEWKAIGAVPTSDTQQLWNSYHALLDKFYNNRSIFFELKELDRKKNLQQKIQLVERAESLLQNPSINASLQELRHLHEEWKNVGPVPNESRDAIWERFIQASEKIHERKKEYLNVRKSQEQENLQRKLNVLEIISPFQSFNSDRINDWRDKTDEIQKIKEQWDAIGLVPKENADEVNKRFWSSYKAFYQHKNAFFKQLDEQKMQNLRHKTELCEQAEALKDSTDWEETKERLIQLQKKWKTIGRVPDKYSDKIWNRFRAACNEFFDRKQNQQTQKEAEQERAATEKMAFYDKLASRLTHSATTIGSLEEFNTLLSEWRNFDDKDQRSNAKLEERFFDLLQKYLDTVPDITYEKKNELVFQLQLDRLRQHPDANHKIYQKEQNIRKEISNLENDISTLRTNIEFFARSKNAERLREEYQQRIEEANNRMNILKKQLKAIRS</sequence>
<evidence type="ECO:0008006" key="5">
    <source>
        <dbReference type="Google" id="ProtNLM"/>
    </source>
</evidence>
<name>A0A369QDZ2_9BACT</name>
<dbReference type="OrthoDB" id="5422202at2"/>